<evidence type="ECO:0000313" key="1">
    <source>
        <dbReference type="EMBL" id="KXB30683.1"/>
    </source>
</evidence>
<dbReference type="AlphaFoldDB" id="A0A133XIA9"/>
<dbReference type="Proteomes" id="UP000070186">
    <property type="component" value="Unassembled WGS sequence"/>
</dbReference>
<reference evidence="1 2" key="1">
    <citation type="submission" date="2015-12" db="EMBL/GenBank/DDBJ databases">
        <title>Nitrous oxide reduction kinetics distinguish bacteria harboring typical versus atypical NosZ.</title>
        <authorList>
            <person name="Yoon S."/>
            <person name="Nissen S."/>
            <person name="Park D."/>
            <person name="Sanford R.A."/>
            <person name="Loeffler F.E."/>
        </authorList>
    </citation>
    <scope>NUCLEOTIDE SEQUENCE [LARGE SCALE GENOMIC DNA]</scope>
    <source>
        <strain evidence="1 2">ATCC BAA-841</strain>
    </source>
</reference>
<gene>
    <name evidence="1" type="ORF">AT959_08060</name>
</gene>
<dbReference type="RefSeq" id="WP_066882450.1">
    <property type="nucleotide sequence ID" value="NZ_LODL01000019.1"/>
</dbReference>
<keyword evidence="2" id="KW-1185">Reference proteome</keyword>
<comment type="caution">
    <text evidence="1">The sequence shown here is derived from an EMBL/GenBank/DDBJ whole genome shotgun (WGS) entry which is preliminary data.</text>
</comment>
<name>A0A133XIA9_9RHOO</name>
<accession>A0A133XIA9</accession>
<dbReference type="EMBL" id="LODL01000019">
    <property type="protein sequence ID" value="KXB30683.1"/>
    <property type="molecule type" value="Genomic_DNA"/>
</dbReference>
<sequence>MRKPTLYQSLKAKRRSQSLVIGVTWYTEETWAQVKATATDPECFEDSFEKWKAVAVAARRNFQRSGVLALECQIMPQEFFAWCVINNQANNSTSRAEFVSEKLSAAHAAKA</sequence>
<evidence type="ECO:0000313" key="2">
    <source>
        <dbReference type="Proteomes" id="UP000070186"/>
    </source>
</evidence>
<dbReference type="STRING" id="281362.AT959_08060"/>
<organism evidence="1 2">
    <name type="scientific">Dechloromonas denitrificans</name>
    <dbReference type="NCBI Taxonomy" id="281362"/>
    <lineage>
        <taxon>Bacteria</taxon>
        <taxon>Pseudomonadati</taxon>
        <taxon>Pseudomonadota</taxon>
        <taxon>Betaproteobacteria</taxon>
        <taxon>Rhodocyclales</taxon>
        <taxon>Azonexaceae</taxon>
        <taxon>Dechloromonas</taxon>
    </lineage>
</organism>
<protein>
    <submittedName>
        <fullName evidence="1">Uncharacterized protein</fullName>
    </submittedName>
</protein>
<proteinExistence type="predicted"/>